<evidence type="ECO:0000256" key="6">
    <source>
        <dbReference type="ARBA" id="ARBA00023239"/>
    </source>
</evidence>
<evidence type="ECO:0000256" key="4">
    <source>
        <dbReference type="ARBA" id="ARBA00022430"/>
    </source>
</evidence>
<keyword evidence="4" id="KW-0432">Leucine biosynthesis</keyword>
<comment type="pathway">
    <text evidence="2">Amino-acid biosynthesis; L-leucine biosynthesis; L-leucine from 3-methyl-2-oxobutanoate: step 2/4.</text>
</comment>
<dbReference type="InterPro" id="IPR050075">
    <property type="entry name" value="LeuD"/>
</dbReference>
<evidence type="ECO:0000256" key="3">
    <source>
        <dbReference type="ARBA" id="ARBA00011998"/>
    </source>
</evidence>
<sequence>MSIIHGQAFQLGDDVNTDIHCSSKYAPGKDSQFISTIAFEKLSSGFSGRLKLAQGGIIIAGEHFGINSSREQAIAILHLMQVRCILAPSFGRQFFRNAINNGLAILECDTSQILDGAELTIDLQTGIVQTNHHQTIQASLLPKEVLKIISMGGLIPFLNQHPDWNFAA</sequence>
<dbReference type="GO" id="GO:0009098">
    <property type="term" value="P:L-leucine biosynthetic process"/>
    <property type="evidence" value="ECO:0007669"/>
    <property type="project" value="UniProtKB-KW"/>
</dbReference>
<dbReference type="AlphaFoldDB" id="A0A1W1Y392"/>
<dbReference type="SUPFAM" id="SSF52016">
    <property type="entry name" value="LeuD/IlvD-like"/>
    <property type="match status" value="1"/>
</dbReference>
<dbReference type="Gene3D" id="3.20.19.10">
    <property type="entry name" value="Aconitase, domain 4"/>
    <property type="match status" value="1"/>
</dbReference>
<dbReference type="RefSeq" id="WP_159460779.1">
    <property type="nucleotide sequence ID" value="NZ_FWXJ01000001.1"/>
</dbReference>
<evidence type="ECO:0000256" key="2">
    <source>
        <dbReference type="ARBA" id="ARBA00004729"/>
    </source>
</evidence>
<dbReference type="GO" id="GO:0003861">
    <property type="term" value="F:3-isopropylmalate dehydratase activity"/>
    <property type="evidence" value="ECO:0007669"/>
    <property type="project" value="UniProtKB-EC"/>
</dbReference>
<organism evidence="9 10">
    <name type="scientific">Polynucleobacter kasalickyi</name>
    <dbReference type="NCBI Taxonomy" id="1938817"/>
    <lineage>
        <taxon>Bacteria</taxon>
        <taxon>Pseudomonadati</taxon>
        <taxon>Pseudomonadota</taxon>
        <taxon>Betaproteobacteria</taxon>
        <taxon>Burkholderiales</taxon>
        <taxon>Burkholderiaceae</taxon>
        <taxon>Polynucleobacter</taxon>
    </lineage>
</organism>
<feature type="domain" description="Aconitase A/isopropylmalate dehydratase small subunit swivel" evidence="8">
    <location>
        <begin position="57"/>
        <end position="108"/>
    </location>
</feature>
<comment type="catalytic activity">
    <reaction evidence="1">
        <text>(2R,3S)-3-isopropylmalate = (2S)-2-isopropylmalate</text>
        <dbReference type="Rhea" id="RHEA:32287"/>
        <dbReference type="ChEBI" id="CHEBI:1178"/>
        <dbReference type="ChEBI" id="CHEBI:35121"/>
        <dbReference type="EC" id="4.2.1.33"/>
    </reaction>
</comment>
<keyword evidence="7" id="KW-0100">Branched-chain amino acid biosynthesis</keyword>
<keyword evidence="5" id="KW-0028">Amino-acid biosynthesis</keyword>
<gene>
    <name evidence="9" type="ORF">SAMN06296008_101221</name>
</gene>
<keyword evidence="10" id="KW-1185">Reference proteome</keyword>
<evidence type="ECO:0000256" key="7">
    <source>
        <dbReference type="ARBA" id="ARBA00023304"/>
    </source>
</evidence>
<evidence type="ECO:0000313" key="10">
    <source>
        <dbReference type="Proteomes" id="UP000192708"/>
    </source>
</evidence>
<dbReference type="Proteomes" id="UP000192708">
    <property type="component" value="Unassembled WGS sequence"/>
</dbReference>
<dbReference type="InterPro" id="IPR015928">
    <property type="entry name" value="Aconitase/3IPM_dehydase_swvl"/>
</dbReference>
<reference evidence="9 10" key="1">
    <citation type="submission" date="2017-04" db="EMBL/GenBank/DDBJ databases">
        <authorList>
            <person name="Afonso C.L."/>
            <person name="Miller P.J."/>
            <person name="Scott M.A."/>
            <person name="Spackman E."/>
            <person name="Goraichik I."/>
            <person name="Dimitrov K.M."/>
            <person name="Suarez D.L."/>
            <person name="Swayne D.E."/>
        </authorList>
    </citation>
    <scope>NUCLEOTIDE SEQUENCE [LARGE SCALE GENOMIC DNA]</scope>
    <source>
        <strain evidence="9 10">VK13</strain>
    </source>
</reference>
<dbReference type="InterPro" id="IPR011827">
    <property type="entry name" value="LeuD_type2/HacB/DmdB"/>
</dbReference>
<dbReference type="EC" id="4.2.1.33" evidence="3"/>
<accession>A0A1W1Y392</accession>
<evidence type="ECO:0000259" key="8">
    <source>
        <dbReference type="Pfam" id="PF00694"/>
    </source>
</evidence>
<dbReference type="InterPro" id="IPR000573">
    <property type="entry name" value="AconitaseA/IPMdHydase_ssu_swvl"/>
</dbReference>
<evidence type="ECO:0000313" key="9">
    <source>
        <dbReference type="EMBL" id="SMC30605.1"/>
    </source>
</evidence>
<dbReference type="PANTHER" id="PTHR43345:SF9">
    <property type="entry name" value="3-ISOPROPYLMALATE DEHYDRATASE SMALL SUBUNIT"/>
    <property type="match status" value="1"/>
</dbReference>
<dbReference type="STRING" id="1938817.SAMN06296008_101221"/>
<dbReference type="OrthoDB" id="9777465at2"/>
<name>A0A1W1Y392_9BURK</name>
<dbReference type="PANTHER" id="PTHR43345">
    <property type="entry name" value="3-ISOPROPYLMALATE DEHYDRATASE SMALL SUBUNIT 2-RELATED-RELATED"/>
    <property type="match status" value="1"/>
</dbReference>
<proteinExistence type="predicted"/>
<dbReference type="Pfam" id="PF00694">
    <property type="entry name" value="Aconitase_C"/>
    <property type="match status" value="1"/>
</dbReference>
<evidence type="ECO:0000256" key="1">
    <source>
        <dbReference type="ARBA" id="ARBA00000491"/>
    </source>
</evidence>
<keyword evidence="6" id="KW-0456">Lyase</keyword>
<dbReference type="NCBIfam" id="TIGR02087">
    <property type="entry name" value="LEUD_arch"/>
    <property type="match status" value="1"/>
</dbReference>
<dbReference type="EMBL" id="FWXJ01000001">
    <property type="protein sequence ID" value="SMC30605.1"/>
    <property type="molecule type" value="Genomic_DNA"/>
</dbReference>
<evidence type="ECO:0000256" key="5">
    <source>
        <dbReference type="ARBA" id="ARBA00022605"/>
    </source>
</evidence>
<protein>
    <recommendedName>
        <fullName evidence="3">3-isopropylmalate dehydratase</fullName>
        <ecNumber evidence="3">4.2.1.33</ecNumber>
    </recommendedName>
</protein>